<keyword evidence="4 6" id="KW-1133">Transmembrane helix</keyword>
<evidence type="ECO:0000259" key="8">
    <source>
        <dbReference type="Pfam" id="PF13190"/>
    </source>
</evidence>
<dbReference type="AlphaFoldDB" id="A0A1H6ZD19"/>
<dbReference type="Pfam" id="PF13190">
    <property type="entry name" value="PDGLE"/>
    <property type="match status" value="1"/>
</dbReference>
<evidence type="ECO:0000256" key="7">
    <source>
        <dbReference type="SAM" id="SignalP"/>
    </source>
</evidence>
<evidence type="ECO:0000256" key="5">
    <source>
        <dbReference type="ARBA" id="ARBA00023136"/>
    </source>
</evidence>
<name>A0A1H6ZD19_9FIRM</name>
<keyword evidence="10" id="KW-1185">Reference proteome</keyword>
<protein>
    <submittedName>
        <fullName evidence="9">Cobalt/nickel transport protein</fullName>
    </submittedName>
</protein>
<evidence type="ECO:0000256" key="1">
    <source>
        <dbReference type="ARBA" id="ARBA00004236"/>
    </source>
</evidence>
<dbReference type="EMBL" id="FNZK01000009">
    <property type="protein sequence ID" value="SEJ51483.1"/>
    <property type="molecule type" value="Genomic_DNA"/>
</dbReference>
<gene>
    <name evidence="9" type="ORF">SAMN05660742_10971</name>
</gene>
<feature type="chain" id="PRO_5039180157" evidence="7">
    <location>
        <begin position="23"/>
        <end position="111"/>
    </location>
</feature>
<accession>A0A1H6ZD19</accession>
<feature type="signal peptide" evidence="7">
    <location>
        <begin position="1"/>
        <end position="22"/>
    </location>
</feature>
<keyword evidence="3 6" id="KW-0812">Transmembrane</keyword>
<comment type="subcellular location">
    <subcellularLocation>
        <location evidence="1">Cell membrane</location>
    </subcellularLocation>
</comment>
<dbReference type="RefSeq" id="WP_091831446.1">
    <property type="nucleotide sequence ID" value="NZ_FNZK01000009.1"/>
</dbReference>
<sequence length="111" mass="11832">MMKRYWLAIAALIIVSPLGLLADGTAWGEWGGDDLSETLGYIPQGMKNVQDVWAGIFPDYSIGFLGESSLGQSIGYIIAAIIGSAMVYGLSLLLMKIIAAKKNSTLSCSNK</sequence>
<evidence type="ECO:0000313" key="10">
    <source>
        <dbReference type="Proteomes" id="UP000199662"/>
    </source>
</evidence>
<proteinExistence type="predicted"/>
<feature type="domain" description="PDGLE" evidence="8">
    <location>
        <begin position="6"/>
        <end position="99"/>
    </location>
</feature>
<keyword evidence="2" id="KW-1003">Cell membrane</keyword>
<evidence type="ECO:0000313" key="9">
    <source>
        <dbReference type="EMBL" id="SEJ51483.1"/>
    </source>
</evidence>
<keyword evidence="5 6" id="KW-0472">Membrane</keyword>
<keyword evidence="7" id="KW-0732">Signal</keyword>
<evidence type="ECO:0000256" key="2">
    <source>
        <dbReference type="ARBA" id="ARBA00022475"/>
    </source>
</evidence>
<evidence type="ECO:0000256" key="6">
    <source>
        <dbReference type="SAM" id="Phobius"/>
    </source>
</evidence>
<evidence type="ECO:0000256" key="3">
    <source>
        <dbReference type="ARBA" id="ARBA00022692"/>
    </source>
</evidence>
<evidence type="ECO:0000256" key="4">
    <source>
        <dbReference type="ARBA" id="ARBA00022989"/>
    </source>
</evidence>
<dbReference type="InterPro" id="IPR025937">
    <property type="entry name" value="PDGLE_dom"/>
</dbReference>
<dbReference type="STRING" id="84035.SAMN05660742_10971"/>
<dbReference type="Proteomes" id="UP000199662">
    <property type="component" value="Unassembled WGS sequence"/>
</dbReference>
<feature type="transmembrane region" description="Helical" evidence="6">
    <location>
        <begin position="74"/>
        <end position="95"/>
    </location>
</feature>
<organism evidence="9 10">
    <name type="scientific">Propionispira arboris</name>
    <dbReference type="NCBI Taxonomy" id="84035"/>
    <lineage>
        <taxon>Bacteria</taxon>
        <taxon>Bacillati</taxon>
        <taxon>Bacillota</taxon>
        <taxon>Negativicutes</taxon>
        <taxon>Selenomonadales</taxon>
        <taxon>Selenomonadaceae</taxon>
        <taxon>Propionispira</taxon>
    </lineage>
</organism>
<reference evidence="9 10" key="1">
    <citation type="submission" date="2016-10" db="EMBL/GenBank/DDBJ databases">
        <authorList>
            <person name="de Groot N.N."/>
        </authorList>
    </citation>
    <scope>NUCLEOTIDE SEQUENCE [LARGE SCALE GENOMIC DNA]</scope>
    <source>
        <strain evidence="9 10">DSM 2179</strain>
    </source>
</reference>
<dbReference type="GO" id="GO:0005886">
    <property type="term" value="C:plasma membrane"/>
    <property type="evidence" value="ECO:0007669"/>
    <property type="project" value="UniProtKB-SubCell"/>
</dbReference>